<dbReference type="GeneID" id="68294589"/>
<dbReference type="EMBL" id="BOLY01000006">
    <property type="protein sequence ID" value="GIZ45866.1"/>
    <property type="molecule type" value="Genomic_DNA"/>
</dbReference>
<accession>A0A9P3CNI1</accession>
<dbReference type="RefSeq" id="XP_044660353.1">
    <property type="nucleotide sequence ID" value="XM_044804418.1"/>
</dbReference>
<sequence>MLPLSKVYRKHGVSHGDKYSWVRRQEEEKETAALPAISVEQFVHLAAGGKATKEQARSCLYHLKNDLQVTPLSERHPDSEARRIGERVLHWLWSQDMTVRDALSLDRIFVNCLCYFSVAEGRDNDIWNWLLHEMNNEKRDVDVPERHLWVVGIMDAQVELSDSLVLPLKTLERALKDFSGKHLKWMIMAALVSGSRMTKSTTLPPYDPALSTVLISANKISTHGTMRAHNEAMIMLYHPTEPNGKLFLDMAPTYLQFGMKTSRKMTSRAFSINALRAAYILRLQNDEKGAVWLEDAVESRCPQVWDVRQKWLRRFEADPKLEELRRQSTSRSSATFDHWK</sequence>
<comment type="caution">
    <text evidence="1">The sequence shown here is derived from an EMBL/GenBank/DDBJ whole genome shotgun (WGS) entry which is preliminary data.</text>
</comment>
<evidence type="ECO:0000313" key="1">
    <source>
        <dbReference type="EMBL" id="GIZ45866.1"/>
    </source>
</evidence>
<name>A0A9P3CNI1_9PEZI</name>
<organism evidence="1 2">
    <name type="scientific">Cercospora kikuchii</name>
    <dbReference type="NCBI Taxonomy" id="84275"/>
    <lineage>
        <taxon>Eukaryota</taxon>
        <taxon>Fungi</taxon>
        <taxon>Dikarya</taxon>
        <taxon>Ascomycota</taxon>
        <taxon>Pezizomycotina</taxon>
        <taxon>Dothideomycetes</taxon>
        <taxon>Dothideomycetidae</taxon>
        <taxon>Mycosphaerellales</taxon>
        <taxon>Mycosphaerellaceae</taxon>
        <taxon>Cercospora</taxon>
    </lineage>
</organism>
<reference evidence="1 2" key="1">
    <citation type="submission" date="2021-01" db="EMBL/GenBank/DDBJ databases">
        <title>Cercospora kikuchii MAFF 305040 whole genome shotgun sequence.</title>
        <authorList>
            <person name="Kashiwa T."/>
            <person name="Suzuki T."/>
        </authorList>
    </citation>
    <scope>NUCLEOTIDE SEQUENCE [LARGE SCALE GENOMIC DNA]</scope>
    <source>
        <strain evidence="1 2">MAFF 305040</strain>
    </source>
</reference>
<dbReference type="OrthoDB" id="5424391at2759"/>
<dbReference type="Proteomes" id="UP000825890">
    <property type="component" value="Unassembled WGS sequence"/>
</dbReference>
<gene>
    <name evidence="1" type="ORF">CKM354_000901400</name>
</gene>
<keyword evidence="2" id="KW-1185">Reference proteome</keyword>
<protein>
    <submittedName>
        <fullName evidence="1">Uncharacterized protein</fullName>
    </submittedName>
</protein>
<dbReference type="AlphaFoldDB" id="A0A9P3CNI1"/>
<evidence type="ECO:0000313" key="2">
    <source>
        <dbReference type="Proteomes" id="UP000825890"/>
    </source>
</evidence>
<proteinExistence type="predicted"/>